<dbReference type="Gene3D" id="3.40.50.1000">
    <property type="entry name" value="HAD superfamily/HAD-like"/>
    <property type="match status" value="1"/>
</dbReference>
<dbReference type="GO" id="GO:0005737">
    <property type="term" value="C:cytoplasm"/>
    <property type="evidence" value="ECO:0007669"/>
    <property type="project" value="UniProtKB-SubCell"/>
</dbReference>
<keyword evidence="7 14" id="KW-0963">Cytoplasm</keyword>
<feature type="binding site" evidence="17">
    <location>
        <position position="102"/>
    </location>
    <ligand>
        <name>Zn(2+)</name>
        <dbReference type="ChEBI" id="CHEBI:29105"/>
    </ligand>
</feature>
<feature type="binding site" evidence="17">
    <location>
        <position position="94"/>
    </location>
    <ligand>
        <name>Zn(2+)</name>
        <dbReference type="ChEBI" id="CHEBI:29105"/>
    </ligand>
</feature>
<comment type="subcellular location">
    <subcellularLocation>
        <location evidence="4 14">Cytoplasm</location>
    </subcellularLocation>
</comment>
<comment type="similarity">
    <text evidence="13 14">Belongs to the gmhB family.</text>
</comment>
<dbReference type="InterPro" id="IPR006549">
    <property type="entry name" value="HAD-SF_hydro_IIIA"/>
</dbReference>
<dbReference type="EC" id="3.1.3.-" evidence="14"/>
<evidence type="ECO:0000256" key="14">
    <source>
        <dbReference type="PIRNR" id="PIRNR004682"/>
    </source>
</evidence>
<dbReference type="GO" id="GO:0034200">
    <property type="term" value="F:D-glycero-beta-D-manno-heptose 1,7-bisphosphate 7-phosphatase activity"/>
    <property type="evidence" value="ECO:0007669"/>
    <property type="project" value="UniProtKB-EC"/>
</dbReference>
<dbReference type="GO" id="GO:0046872">
    <property type="term" value="F:metal ion binding"/>
    <property type="evidence" value="ECO:0007669"/>
    <property type="project" value="UniProtKB-KW"/>
</dbReference>
<feature type="site" description="Stabilizes the phosphoryl group" evidence="16">
    <location>
        <position position="104"/>
    </location>
</feature>
<dbReference type="FunFam" id="3.40.50.1000:FF:000168">
    <property type="entry name" value="D,D-heptose 1,7-bisphosphate phosphatase"/>
    <property type="match status" value="1"/>
</dbReference>
<name>A0A1V8M1C6_9GAMM</name>
<comment type="cofactor">
    <cofactor evidence="2 17">
        <name>Mg(2+)</name>
        <dbReference type="ChEBI" id="CHEBI:18420"/>
    </cofactor>
</comment>
<comment type="subunit">
    <text evidence="6">Monomer.</text>
</comment>
<evidence type="ECO:0000256" key="12">
    <source>
        <dbReference type="ARBA" id="ARBA00023277"/>
    </source>
</evidence>
<dbReference type="NCBIfam" id="TIGR01662">
    <property type="entry name" value="HAD-SF-IIIA"/>
    <property type="match status" value="1"/>
</dbReference>
<dbReference type="AlphaFoldDB" id="A0A1V8M1C6"/>
<evidence type="ECO:0000256" key="11">
    <source>
        <dbReference type="ARBA" id="ARBA00022842"/>
    </source>
</evidence>
<dbReference type="STRING" id="1420851.AU255_17640"/>
<feature type="active site" description="Nucleophile" evidence="15">
    <location>
        <position position="10"/>
    </location>
</feature>
<reference evidence="18 19" key="1">
    <citation type="submission" date="2015-12" db="EMBL/GenBank/DDBJ databases">
        <authorList>
            <person name="Shamseldin A."/>
            <person name="Moawad H."/>
            <person name="Abd El-Rahim W.M."/>
            <person name="Sadowsky M.J."/>
        </authorList>
    </citation>
    <scope>NUCLEOTIDE SEQUENCE [LARGE SCALE GENOMIC DNA]</scope>
    <source>
        <strain evidence="18 19">WF1</strain>
    </source>
</reference>
<dbReference type="Proteomes" id="UP000191980">
    <property type="component" value="Unassembled WGS sequence"/>
</dbReference>
<evidence type="ECO:0000256" key="17">
    <source>
        <dbReference type="PIRSR" id="PIRSR004682-4"/>
    </source>
</evidence>
<feature type="binding site" evidence="17">
    <location>
        <position position="10"/>
    </location>
    <ligand>
        <name>Mg(2+)</name>
        <dbReference type="ChEBI" id="CHEBI:18420"/>
    </ligand>
</feature>
<evidence type="ECO:0000256" key="6">
    <source>
        <dbReference type="ARBA" id="ARBA00011245"/>
    </source>
</evidence>
<keyword evidence="9 14" id="KW-0378">Hydrolase</keyword>
<keyword evidence="10 17" id="KW-0862">Zinc</keyword>
<feature type="site" description="Contributes to substrate recognition" evidence="16">
    <location>
        <position position="103"/>
    </location>
</feature>
<evidence type="ECO:0000313" key="18">
    <source>
        <dbReference type="EMBL" id="OQK15296.1"/>
    </source>
</evidence>
<evidence type="ECO:0000256" key="5">
    <source>
        <dbReference type="ARBA" id="ARBA00004708"/>
    </source>
</evidence>
<comment type="catalytic activity">
    <reaction evidence="1">
        <text>D-glycero-beta-D-manno-heptose 1,7-bisphosphate + H2O = D-glycero-beta-D-manno-heptose 1-phosphate + phosphate</text>
        <dbReference type="Rhea" id="RHEA:28518"/>
        <dbReference type="ChEBI" id="CHEBI:15377"/>
        <dbReference type="ChEBI" id="CHEBI:43474"/>
        <dbReference type="ChEBI" id="CHEBI:60208"/>
        <dbReference type="ChEBI" id="CHEBI:61593"/>
        <dbReference type="EC" id="3.1.3.82"/>
    </reaction>
</comment>
<comment type="pathway">
    <text evidence="5">Nucleotide-sugar biosynthesis; ADP-L-glycero-beta-D-manno-heptose biosynthesis; ADP-L-glycero-beta-D-manno-heptose from D-glycero-beta-D-manno-heptose 7-phosphate: step 2/4.</text>
</comment>
<dbReference type="SUPFAM" id="SSF56784">
    <property type="entry name" value="HAD-like"/>
    <property type="match status" value="1"/>
</dbReference>
<keyword evidence="8 17" id="KW-0479">Metal-binding</keyword>
<evidence type="ECO:0000256" key="10">
    <source>
        <dbReference type="ARBA" id="ARBA00022833"/>
    </source>
</evidence>
<feature type="site" description="Stabilizes the phosphoryl group" evidence="16">
    <location>
        <position position="53"/>
    </location>
</feature>
<keyword evidence="11 17" id="KW-0460">Magnesium</keyword>
<comment type="cofactor">
    <cofactor evidence="3 17">
        <name>Zn(2+)</name>
        <dbReference type="ChEBI" id="CHEBI:29105"/>
    </cofactor>
</comment>
<organism evidence="18 19">
    <name type="scientific">Methyloprofundus sedimenti</name>
    <dbReference type="NCBI Taxonomy" id="1420851"/>
    <lineage>
        <taxon>Bacteria</taxon>
        <taxon>Pseudomonadati</taxon>
        <taxon>Pseudomonadota</taxon>
        <taxon>Gammaproteobacteria</taxon>
        <taxon>Methylococcales</taxon>
        <taxon>Methylococcaceae</taxon>
        <taxon>Methyloprofundus</taxon>
    </lineage>
</organism>
<dbReference type="InterPro" id="IPR006543">
    <property type="entry name" value="Histidinol-phos"/>
</dbReference>
<dbReference type="Pfam" id="PF13242">
    <property type="entry name" value="Hydrolase_like"/>
    <property type="match status" value="1"/>
</dbReference>
<dbReference type="EMBL" id="LPUF01000004">
    <property type="protein sequence ID" value="OQK15296.1"/>
    <property type="molecule type" value="Genomic_DNA"/>
</dbReference>
<dbReference type="PANTHER" id="PTHR42891:SF1">
    <property type="entry name" value="D-GLYCERO-BETA-D-MANNO-HEPTOSE-1,7-BISPHOSPHATE 7-PHOSPHATASE"/>
    <property type="match status" value="1"/>
</dbReference>
<keyword evidence="12 14" id="KW-0119">Carbohydrate metabolism</keyword>
<feature type="active site" description="Proton donor" evidence="15">
    <location>
        <position position="12"/>
    </location>
</feature>
<dbReference type="NCBIfam" id="NF006506">
    <property type="entry name" value="PRK08942.1"/>
    <property type="match status" value="1"/>
</dbReference>
<comment type="caution">
    <text evidence="18">The sequence shown here is derived from an EMBL/GenBank/DDBJ whole genome shotgun (WGS) entry which is preliminary data.</text>
</comment>
<dbReference type="RefSeq" id="WP_080524248.1">
    <property type="nucleotide sequence ID" value="NZ_LPUF01000004.1"/>
</dbReference>
<dbReference type="PIRSF" id="PIRSF004682">
    <property type="entry name" value="GmhB"/>
    <property type="match status" value="1"/>
</dbReference>
<evidence type="ECO:0000256" key="4">
    <source>
        <dbReference type="ARBA" id="ARBA00004496"/>
    </source>
</evidence>
<proteinExistence type="inferred from homology"/>
<evidence type="ECO:0000256" key="16">
    <source>
        <dbReference type="PIRSR" id="PIRSR004682-3"/>
    </source>
</evidence>
<feature type="binding site" evidence="17">
    <location>
        <position position="12"/>
    </location>
    <ligand>
        <name>Mg(2+)</name>
        <dbReference type="ChEBI" id="CHEBI:18420"/>
    </ligand>
</feature>
<dbReference type="OrthoDB" id="9781367at2"/>
<dbReference type="PANTHER" id="PTHR42891">
    <property type="entry name" value="D-GLYCERO-BETA-D-MANNO-HEPTOSE-1,7-BISPHOSPHATE 7-PHOSPHATASE"/>
    <property type="match status" value="1"/>
</dbReference>
<dbReference type="InterPro" id="IPR004446">
    <property type="entry name" value="Heptose_bisP_phosphatase"/>
</dbReference>
<evidence type="ECO:0000256" key="3">
    <source>
        <dbReference type="ARBA" id="ARBA00001947"/>
    </source>
</evidence>
<evidence type="ECO:0000256" key="1">
    <source>
        <dbReference type="ARBA" id="ARBA00001226"/>
    </source>
</evidence>
<dbReference type="InterPro" id="IPR036412">
    <property type="entry name" value="HAD-like_sf"/>
</dbReference>
<dbReference type="NCBIfam" id="TIGR01656">
    <property type="entry name" value="Histidinol-ppas"/>
    <property type="match status" value="1"/>
</dbReference>
<evidence type="ECO:0000313" key="19">
    <source>
        <dbReference type="Proteomes" id="UP000191980"/>
    </source>
</evidence>
<sequence length="180" mass="19715">MSTAKYVLLDRDGVINQDSGDFIKSADEWLPIKGSLEAIALLNQHGYQVVVITNQSGVGRGHYSDATLTEIHLKMIHMVEALGGKIKHIYYCPHLPDADCKCRKPKPGMLEQFGKDAQVDLTDIYFIGDSLRDIEAGIAAGAKPLLVKTGNGTKTLAANPDLNIPIFENLYDAAEYILSR</sequence>
<feature type="binding site" evidence="17">
    <location>
        <position position="100"/>
    </location>
    <ligand>
        <name>Zn(2+)</name>
        <dbReference type="ChEBI" id="CHEBI:29105"/>
    </ligand>
</feature>
<evidence type="ECO:0000256" key="9">
    <source>
        <dbReference type="ARBA" id="ARBA00022801"/>
    </source>
</evidence>
<keyword evidence="19" id="KW-1185">Reference proteome</keyword>
<dbReference type="GO" id="GO:0005975">
    <property type="term" value="P:carbohydrate metabolic process"/>
    <property type="evidence" value="ECO:0007669"/>
    <property type="project" value="InterPro"/>
</dbReference>
<evidence type="ECO:0000256" key="15">
    <source>
        <dbReference type="PIRSR" id="PIRSR004682-1"/>
    </source>
</evidence>
<evidence type="ECO:0000256" key="2">
    <source>
        <dbReference type="ARBA" id="ARBA00001946"/>
    </source>
</evidence>
<feature type="binding site" evidence="17">
    <location>
        <position position="92"/>
    </location>
    <ligand>
        <name>Zn(2+)</name>
        <dbReference type="ChEBI" id="CHEBI:29105"/>
    </ligand>
</feature>
<dbReference type="InterPro" id="IPR023214">
    <property type="entry name" value="HAD_sf"/>
</dbReference>
<gene>
    <name evidence="18" type="ORF">AU255_17640</name>
</gene>
<evidence type="ECO:0000256" key="7">
    <source>
        <dbReference type="ARBA" id="ARBA00022490"/>
    </source>
</evidence>
<accession>A0A1V8M1C6</accession>
<dbReference type="CDD" id="cd07503">
    <property type="entry name" value="HAD_HisB-N"/>
    <property type="match status" value="1"/>
</dbReference>
<feature type="binding site" evidence="17">
    <location>
        <position position="129"/>
    </location>
    <ligand>
        <name>Mg(2+)</name>
        <dbReference type="ChEBI" id="CHEBI:18420"/>
    </ligand>
</feature>
<protein>
    <recommendedName>
        <fullName evidence="14">D,D-heptose 1,7-bisphosphate phosphatase</fullName>
        <ecNumber evidence="14">3.1.3.-</ecNumber>
    </recommendedName>
</protein>
<evidence type="ECO:0000256" key="13">
    <source>
        <dbReference type="ARBA" id="ARBA00061616"/>
    </source>
</evidence>
<evidence type="ECO:0000256" key="8">
    <source>
        <dbReference type="ARBA" id="ARBA00022723"/>
    </source>
</evidence>